<keyword evidence="1" id="KW-0812">Transmembrane</keyword>
<dbReference type="GO" id="GO:0005886">
    <property type="term" value="C:plasma membrane"/>
    <property type="evidence" value="ECO:0007669"/>
    <property type="project" value="TreeGrafter"/>
</dbReference>
<proteinExistence type="predicted"/>
<organism evidence="2 3">
    <name type="scientific">Thermosyntropha lipolytica DSM 11003</name>
    <dbReference type="NCBI Taxonomy" id="1123382"/>
    <lineage>
        <taxon>Bacteria</taxon>
        <taxon>Bacillati</taxon>
        <taxon>Bacillota</taxon>
        <taxon>Clostridia</taxon>
        <taxon>Eubacteriales</taxon>
        <taxon>Syntrophomonadaceae</taxon>
        <taxon>Thermosyntropha</taxon>
    </lineage>
</organism>
<feature type="transmembrane region" description="Helical" evidence="1">
    <location>
        <begin position="373"/>
        <end position="399"/>
    </location>
</feature>
<evidence type="ECO:0000256" key="1">
    <source>
        <dbReference type="SAM" id="Phobius"/>
    </source>
</evidence>
<feature type="transmembrane region" description="Helical" evidence="1">
    <location>
        <begin position="140"/>
        <end position="158"/>
    </location>
</feature>
<feature type="transmembrane region" description="Helical" evidence="1">
    <location>
        <begin position="6"/>
        <end position="39"/>
    </location>
</feature>
<dbReference type="PANTHER" id="PTHR30354">
    <property type="entry name" value="GNT FAMILY GLUCONATE TRANSPORTER"/>
    <property type="match status" value="1"/>
</dbReference>
<keyword evidence="3" id="KW-1185">Reference proteome</keyword>
<keyword evidence="1" id="KW-0472">Membrane</keyword>
<feature type="transmembrane region" description="Helical" evidence="1">
    <location>
        <begin position="339"/>
        <end position="361"/>
    </location>
</feature>
<dbReference type="RefSeq" id="WP_073093309.1">
    <property type="nucleotide sequence ID" value="NZ_FQWY01000044.1"/>
</dbReference>
<dbReference type="InterPro" id="IPR003474">
    <property type="entry name" value="Glcn_transporter"/>
</dbReference>
<dbReference type="OrthoDB" id="86125at2"/>
<gene>
    <name evidence="2" type="ORF">SAMN02745221_01964</name>
</gene>
<dbReference type="GO" id="GO:0015128">
    <property type="term" value="F:gluconate transmembrane transporter activity"/>
    <property type="evidence" value="ECO:0007669"/>
    <property type="project" value="InterPro"/>
</dbReference>
<protein>
    <submittedName>
        <fullName evidence="2">H+/gluconate symporter</fullName>
    </submittedName>
</protein>
<reference evidence="3" key="1">
    <citation type="submission" date="2016-11" db="EMBL/GenBank/DDBJ databases">
        <authorList>
            <person name="Varghese N."/>
            <person name="Submissions S."/>
        </authorList>
    </citation>
    <scope>NUCLEOTIDE SEQUENCE [LARGE SCALE GENOMIC DNA]</scope>
    <source>
        <strain evidence="3">DSM 11003</strain>
    </source>
</reference>
<accession>A0A1M5R7U0</accession>
<feature type="transmembrane region" description="Helical" evidence="1">
    <location>
        <begin position="458"/>
        <end position="480"/>
    </location>
</feature>
<feature type="transmembrane region" description="Helical" evidence="1">
    <location>
        <begin position="252"/>
        <end position="278"/>
    </location>
</feature>
<keyword evidence="1" id="KW-1133">Transmembrane helix</keyword>
<feature type="transmembrane region" description="Helical" evidence="1">
    <location>
        <begin position="298"/>
        <end position="318"/>
    </location>
</feature>
<sequence>MTGIMGIVIALVLLMYLAYRGISVLILAPLMALLAVLLSGDAPILATYTQVFMKATGNFIILYFPLFLLGAIFGKLMDDSGSAKAIANWIIDKFGAERSILAVVISCALLTYGGVSLFVVAFAVYPIAAALFRDNAIPKRLIPGTIALGAFTFTMTALPGTPAIQNAIPMPFFGTTPFAAPFLGIISAIVMFSLGMLWLNYQYRKAKRRGEGYGNHEDNEPSVDNKIRHCAEGEGFDVQELKEKCSPVDLPAFYIATLPIVLVIALNYLFSTIIIPSMDTSYLALEQYGQTDVGAVKGIWSIIMALFFSIITLITLNWKRFSKLTESLDSGANASVLPIFNTASLVGFGAVIASLTAFELIRSGVLGIGGNNPLISLALSVNILAGITGSASGGMSIALQTLGTTYVEMARDAGVSLELMHRVTSVATGGLDSLPHNGAVITLLAICKLTHKESYKDIFVVAVLAPLAALVVLITLGTLFGSF</sequence>
<feature type="transmembrane region" description="Helical" evidence="1">
    <location>
        <begin position="178"/>
        <end position="199"/>
    </location>
</feature>
<name>A0A1M5R7U0_9FIRM</name>
<dbReference type="EMBL" id="FQWY01000044">
    <property type="protein sequence ID" value="SHH22382.1"/>
    <property type="molecule type" value="Genomic_DNA"/>
</dbReference>
<evidence type="ECO:0000313" key="2">
    <source>
        <dbReference type="EMBL" id="SHH22382.1"/>
    </source>
</evidence>
<dbReference type="PANTHER" id="PTHR30354:SF7">
    <property type="entry name" value="BLL7963 PROTEIN"/>
    <property type="match status" value="1"/>
</dbReference>
<evidence type="ECO:0000313" key="3">
    <source>
        <dbReference type="Proteomes" id="UP000242329"/>
    </source>
</evidence>
<dbReference type="Proteomes" id="UP000242329">
    <property type="component" value="Unassembled WGS sequence"/>
</dbReference>
<feature type="transmembrane region" description="Helical" evidence="1">
    <location>
        <begin position="51"/>
        <end position="73"/>
    </location>
</feature>
<dbReference type="STRING" id="1123382.SAMN02745221_01964"/>
<feature type="transmembrane region" description="Helical" evidence="1">
    <location>
        <begin position="100"/>
        <end position="128"/>
    </location>
</feature>
<dbReference type="AlphaFoldDB" id="A0A1M5R7U0"/>